<dbReference type="Proteomes" id="UP001273768">
    <property type="component" value="Unassembled WGS sequence"/>
</dbReference>
<keyword evidence="3" id="KW-1185">Reference proteome</keyword>
<gene>
    <name evidence="2" type="ORF">HL657_08435</name>
</gene>
<dbReference type="RefSeq" id="WP_317296378.1">
    <property type="nucleotide sequence ID" value="NZ_JABFFQ010000006.1"/>
</dbReference>
<proteinExistence type="predicted"/>
<dbReference type="SUPFAM" id="SSF46785">
    <property type="entry name" value="Winged helix' DNA-binding domain"/>
    <property type="match status" value="1"/>
</dbReference>
<comment type="caution">
    <text evidence="2">The sequence shown here is derived from an EMBL/GenBank/DDBJ whole genome shotgun (WGS) entry which is preliminary data.</text>
</comment>
<sequence>MDQGLKQSEHCLYAYYHTKIRSTLQSDILAKKISILELQNFIDIVPQRIRWICKESDHGVRCVFDISRIDDFQMIVEIKRQILQMQDAGFPIFALFALDIDSMTGCEVSEMVQGIPNITLATANETIVSLQSDSFDPPHIDLVDRSIVEDLVKKLLEPFILSCLNRPVSGYDIIREINEQFHVIVPMARIYSYLYDLERRNYLKTRTEGRSKVYEATPAGEEYIRRRRQDIFAVLGYLFENR</sequence>
<accession>A0ABU3Z2Z6</accession>
<feature type="domain" description="Transcription regulator PadR N-terminal" evidence="1">
    <location>
        <begin position="160"/>
        <end position="225"/>
    </location>
</feature>
<protein>
    <submittedName>
        <fullName evidence="2">PadR family transcriptional regulator</fullName>
    </submittedName>
</protein>
<dbReference type="EMBL" id="JABFFQ010000006">
    <property type="protein sequence ID" value="MDV4343191.1"/>
    <property type="molecule type" value="Genomic_DNA"/>
</dbReference>
<dbReference type="Pfam" id="PF03551">
    <property type="entry name" value="PadR"/>
    <property type="match status" value="1"/>
</dbReference>
<dbReference type="InterPro" id="IPR005149">
    <property type="entry name" value="Tscrpt_reg_PadR_N"/>
</dbReference>
<evidence type="ECO:0000259" key="1">
    <source>
        <dbReference type="Pfam" id="PF03551"/>
    </source>
</evidence>
<evidence type="ECO:0000313" key="2">
    <source>
        <dbReference type="EMBL" id="MDV4343191.1"/>
    </source>
</evidence>
<name>A0ABU3Z2Z6_9EURY</name>
<evidence type="ECO:0000313" key="3">
    <source>
        <dbReference type="Proteomes" id="UP001273768"/>
    </source>
</evidence>
<reference evidence="2 3" key="1">
    <citation type="submission" date="2020-05" db="EMBL/GenBank/DDBJ databases">
        <title>Isolation and characterization of methanoarchaea from a cold seep at offshore SW Taiwan.</title>
        <authorList>
            <person name="Chen Y.-W."/>
            <person name="Chen S.-C."/>
            <person name="Lai M.-C."/>
        </authorList>
    </citation>
    <scope>NUCLEOTIDE SEQUENCE [LARGE SCALE GENOMIC DNA]</scope>
    <source>
        <strain evidence="2 3">YWC-01</strain>
    </source>
</reference>
<dbReference type="InterPro" id="IPR036390">
    <property type="entry name" value="WH_DNA-bd_sf"/>
</dbReference>
<dbReference type="InterPro" id="IPR036388">
    <property type="entry name" value="WH-like_DNA-bd_sf"/>
</dbReference>
<organism evidence="2 3">
    <name type="scientific">Methanoculleus nereidis</name>
    <dbReference type="NCBI Taxonomy" id="2735141"/>
    <lineage>
        <taxon>Archaea</taxon>
        <taxon>Methanobacteriati</taxon>
        <taxon>Methanobacteriota</taxon>
        <taxon>Stenosarchaea group</taxon>
        <taxon>Methanomicrobia</taxon>
        <taxon>Methanomicrobiales</taxon>
        <taxon>Methanomicrobiaceae</taxon>
        <taxon>Methanoculleus</taxon>
    </lineage>
</organism>
<dbReference type="Gene3D" id="1.10.10.10">
    <property type="entry name" value="Winged helix-like DNA-binding domain superfamily/Winged helix DNA-binding domain"/>
    <property type="match status" value="1"/>
</dbReference>